<evidence type="ECO:0000256" key="1">
    <source>
        <dbReference type="ARBA" id="ARBA00022723"/>
    </source>
</evidence>
<dbReference type="Pfam" id="PF12874">
    <property type="entry name" value="zf-met"/>
    <property type="match status" value="1"/>
</dbReference>
<feature type="compositionally biased region" description="Polar residues" evidence="6">
    <location>
        <begin position="861"/>
        <end position="879"/>
    </location>
</feature>
<organism evidence="8 9">
    <name type="scientific">Triplophysa rosa</name>
    <name type="common">Cave loach</name>
    <dbReference type="NCBI Taxonomy" id="992332"/>
    <lineage>
        <taxon>Eukaryota</taxon>
        <taxon>Metazoa</taxon>
        <taxon>Chordata</taxon>
        <taxon>Craniata</taxon>
        <taxon>Vertebrata</taxon>
        <taxon>Euteleostomi</taxon>
        <taxon>Actinopterygii</taxon>
        <taxon>Neopterygii</taxon>
        <taxon>Teleostei</taxon>
        <taxon>Ostariophysi</taxon>
        <taxon>Cypriniformes</taxon>
        <taxon>Nemacheilidae</taxon>
        <taxon>Triplophysa</taxon>
    </lineage>
</organism>
<evidence type="ECO:0000313" key="9">
    <source>
        <dbReference type="Proteomes" id="UP001059041"/>
    </source>
</evidence>
<dbReference type="AlphaFoldDB" id="A0A9W7WRA4"/>
<dbReference type="GO" id="GO:0000977">
    <property type="term" value="F:RNA polymerase II transcription regulatory region sequence-specific DNA binding"/>
    <property type="evidence" value="ECO:0007669"/>
    <property type="project" value="TreeGrafter"/>
</dbReference>
<evidence type="ECO:0000256" key="3">
    <source>
        <dbReference type="ARBA" id="ARBA00022771"/>
    </source>
</evidence>
<name>A0A9W7WRA4_TRIRA</name>
<dbReference type="GO" id="GO:0008270">
    <property type="term" value="F:zinc ion binding"/>
    <property type="evidence" value="ECO:0007669"/>
    <property type="project" value="UniProtKB-KW"/>
</dbReference>
<gene>
    <name evidence="8" type="ORF">IRJ41_013888</name>
</gene>
<reference evidence="8" key="1">
    <citation type="submission" date="2021-02" db="EMBL/GenBank/DDBJ databases">
        <title>Comparative genomics reveals that relaxation of natural selection precedes convergent phenotypic evolution of cavefish.</title>
        <authorList>
            <person name="Peng Z."/>
        </authorList>
    </citation>
    <scope>NUCLEOTIDE SEQUENCE</scope>
    <source>
        <tissue evidence="8">Muscle</tissue>
    </source>
</reference>
<feature type="domain" description="C2H2-type" evidence="7">
    <location>
        <begin position="204"/>
        <end position="231"/>
    </location>
</feature>
<keyword evidence="4" id="KW-0862">Zinc</keyword>
<dbReference type="PROSITE" id="PS00028">
    <property type="entry name" value="ZINC_FINGER_C2H2_1"/>
    <property type="match status" value="7"/>
</dbReference>
<evidence type="ECO:0000313" key="8">
    <source>
        <dbReference type="EMBL" id="KAI7806902.1"/>
    </source>
</evidence>
<feature type="domain" description="C2H2-type" evidence="7">
    <location>
        <begin position="232"/>
        <end position="259"/>
    </location>
</feature>
<evidence type="ECO:0000256" key="6">
    <source>
        <dbReference type="SAM" id="MobiDB-lite"/>
    </source>
</evidence>
<feature type="domain" description="C2H2-type" evidence="7">
    <location>
        <begin position="318"/>
        <end position="341"/>
    </location>
</feature>
<accession>A0A9W7WRA4</accession>
<keyword evidence="1" id="KW-0479">Metal-binding</keyword>
<keyword evidence="3 5" id="KW-0863">Zinc-finger</keyword>
<dbReference type="GO" id="GO:0000981">
    <property type="term" value="F:DNA-binding transcription factor activity, RNA polymerase II-specific"/>
    <property type="evidence" value="ECO:0007669"/>
    <property type="project" value="TreeGrafter"/>
</dbReference>
<feature type="compositionally biased region" description="Polar residues" evidence="6">
    <location>
        <begin position="61"/>
        <end position="83"/>
    </location>
</feature>
<feature type="domain" description="C2H2-type" evidence="7">
    <location>
        <begin position="462"/>
        <end position="489"/>
    </location>
</feature>
<dbReference type="GO" id="GO:0005634">
    <property type="term" value="C:nucleus"/>
    <property type="evidence" value="ECO:0007669"/>
    <property type="project" value="TreeGrafter"/>
</dbReference>
<sequence length="890" mass="99340">MSSEFTLDIQLTELGFSSWDFPLCEPQSVKETFLPTQNSIEKSSPGTPKSHEDASIVPSGSAENSVLQDHQYSSPVKQNSTIITEKPQDGLTAVNVEDREKIIFNKWKVRKRRTFAEGRNSDREQSREDDTSTNEKEESEETNSLQIDDHMSVEEKTDEDVEFALSDDDDDQEDEEEEEEEEEEELDDDISCSETPESGEIGENYCHVCDATFPTLFLLREHLNMHTGVRPYRCDECSKQFCQLVNYRAHLRSHSQKASIHCKVCSTIFETEEQLQKHLDSNHFEDEFYQCDFCKQIFTDLEVCQDHVDKHRQQAKRHMCLKCGSSFRKRKSLLRHLEGHSRGVFSCSDCDRTYSSKASLLRHSFSHSGLLPYTCLKCKRHFRLPSLYRNHDCKPEHIQCMACLVFFQSSEDFDKHKKDTGCWGHQGAMSSTTDEIRCMECGQVCASVEELKQHGSTHQRVLKCAECGMGFRSSLMLMSHMGGHAAQRPCLCKDCGLGFPHQQGYDSHLKTCGLVTPPVPTTKKPKPKEISSPQQAKLIIPNVVFQTVGQDSNLITLSHNKVAHVIPLGDQKQPADGVWKFTLPKDPPPGIPLVMILPVPASQSLSTSDPTKISQNILPSSLVLKTPSPAPCVISMPVVPTSPVICKEAQKDNAGQSRTNIPANILIPMEGDNGTARKTWTILEDKKSNVGKQAADVVVLNQGCSIRLNVTAHSEAEGEQKSLKNQPNTLISDEKHENVKDSDSSLVLAEAEGTVPLTTIAEKQTLQSSVINSLVSGSSEIAFDKGQLKNSSEDQRLCKETVQEGNMCDVEVEVDQEVEIGDEDSGVDISEGELHECVTCGQVLPEKDMIQHFMKHAAVSDSPNKCATHTTDHSPSCSPSRKRQRSETEL</sequence>
<feature type="region of interest" description="Disordered" evidence="6">
    <location>
        <begin position="32"/>
        <end position="97"/>
    </location>
</feature>
<feature type="region of interest" description="Disordered" evidence="6">
    <location>
        <begin position="115"/>
        <end position="198"/>
    </location>
</feature>
<evidence type="ECO:0000256" key="5">
    <source>
        <dbReference type="PROSITE-ProRule" id="PRU00042"/>
    </source>
</evidence>
<dbReference type="EMBL" id="JAFHDT010000008">
    <property type="protein sequence ID" value="KAI7806902.1"/>
    <property type="molecule type" value="Genomic_DNA"/>
</dbReference>
<dbReference type="Gene3D" id="3.30.160.60">
    <property type="entry name" value="Classic Zinc Finger"/>
    <property type="match status" value="4"/>
</dbReference>
<dbReference type="PROSITE" id="PS50157">
    <property type="entry name" value="ZINC_FINGER_C2H2_2"/>
    <property type="match status" value="5"/>
</dbReference>
<feature type="region of interest" description="Disordered" evidence="6">
    <location>
        <begin position="860"/>
        <end position="890"/>
    </location>
</feature>
<protein>
    <submittedName>
        <fullName evidence="8">Zinc finger protein 235</fullName>
    </submittedName>
</protein>
<feature type="compositionally biased region" description="Polar residues" evidence="6">
    <location>
        <begin position="34"/>
        <end position="47"/>
    </location>
</feature>
<keyword evidence="2" id="KW-0677">Repeat</keyword>
<dbReference type="PANTHER" id="PTHR24379:SF121">
    <property type="entry name" value="C2H2-TYPE DOMAIN-CONTAINING PROTEIN"/>
    <property type="match status" value="1"/>
</dbReference>
<keyword evidence="9" id="KW-1185">Reference proteome</keyword>
<dbReference type="Proteomes" id="UP001059041">
    <property type="component" value="Linkage Group LG8"/>
</dbReference>
<dbReference type="InterPro" id="IPR013087">
    <property type="entry name" value="Znf_C2H2_type"/>
</dbReference>
<evidence type="ECO:0000256" key="4">
    <source>
        <dbReference type="ARBA" id="ARBA00022833"/>
    </source>
</evidence>
<dbReference type="OrthoDB" id="6077919at2759"/>
<feature type="domain" description="C2H2-type" evidence="7">
    <location>
        <begin position="345"/>
        <end position="372"/>
    </location>
</feature>
<feature type="compositionally biased region" description="Acidic residues" evidence="6">
    <location>
        <begin position="156"/>
        <end position="191"/>
    </location>
</feature>
<evidence type="ECO:0000259" key="7">
    <source>
        <dbReference type="PROSITE" id="PS50157"/>
    </source>
</evidence>
<dbReference type="FunFam" id="3.30.160.60:FF:000671">
    <property type="entry name" value="Zinc finger protein 26"/>
    <property type="match status" value="1"/>
</dbReference>
<dbReference type="SMART" id="SM00355">
    <property type="entry name" value="ZnF_C2H2"/>
    <property type="match status" value="12"/>
</dbReference>
<evidence type="ECO:0000256" key="2">
    <source>
        <dbReference type="ARBA" id="ARBA00022737"/>
    </source>
</evidence>
<feature type="compositionally biased region" description="Basic and acidic residues" evidence="6">
    <location>
        <begin position="115"/>
        <end position="136"/>
    </location>
</feature>
<dbReference type="Pfam" id="PF00096">
    <property type="entry name" value="zf-C2H2"/>
    <property type="match status" value="3"/>
</dbReference>
<dbReference type="PANTHER" id="PTHR24379">
    <property type="entry name" value="KRAB AND ZINC FINGER DOMAIN-CONTAINING"/>
    <property type="match status" value="1"/>
</dbReference>
<proteinExistence type="predicted"/>
<dbReference type="SUPFAM" id="SSF57667">
    <property type="entry name" value="beta-beta-alpha zinc fingers"/>
    <property type="match status" value="5"/>
</dbReference>
<comment type="caution">
    <text evidence="8">The sequence shown here is derived from an EMBL/GenBank/DDBJ whole genome shotgun (WGS) entry which is preliminary data.</text>
</comment>
<dbReference type="InterPro" id="IPR036236">
    <property type="entry name" value="Znf_C2H2_sf"/>
</dbReference>